<accession>A0ABY7DYI3</accession>
<keyword evidence="2" id="KW-0812">Transmembrane</keyword>
<protein>
    <recommendedName>
        <fullName evidence="3">MULE transposase domain-containing protein</fullName>
    </recommendedName>
</protein>
<evidence type="ECO:0000313" key="4">
    <source>
        <dbReference type="EMBL" id="WAR01847.1"/>
    </source>
</evidence>
<dbReference type="Proteomes" id="UP001164746">
    <property type="component" value="Chromosome 4"/>
</dbReference>
<feature type="transmembrane region" description="Helical" evidence="2">
    <location>
        <begin position="36"/>
        <end position="64"/>
    </location>
</feature>
<sequence>MAVGVFLLIDTEEVVEEVEVGGGGGGGGGGGCGVSAAAAAVAVVGAGAAAAAAAVVVVVVFVVFTVRVLLGETSATAAYALLPSKTQEVYEECLTAILDACLRRNIRPNPTKVVTDYEMAIHNAVHAVLSNTIEIQGCFYHLTQSTWRYLQGEGLQATYREDPDIRQFCGMLDGLAFLPEDQVKEGMAYLKSQTTEVLEPVVDYFDRNYVNGPFRSVRSQTGGLIFRRTQPRFEPATWNVNTATLNDEARTNNVCEAWNNGFRCLVGHVNPSLWTVISCFEKDAAMVEAEILRVQRGQPSKKPARKGTVRYQKTLKTLCQQLSNGQKTVEEFLQAIGGKFSIDMKFNPPPTSETLLGNPGVVRTYVPVTSSSPKKGSGNKASSFLHRSDSNVGGKTDGINGATFILGLENGLLIHGKFAIDMKFNPPPTSDTLVGIPGMVRTFIPVTSSSPKKGPGNTADSLTHRSDFKVGGKTDGYNNKKKPEGYTTKVIETLDEDSLLNEPNRNPTYVLRNNALWHQTNVMIDDLPLEMGFQPEMDEEFPTIRNVI</sequence>
<gene>
    <name evidence="4" type="ORF">MAR_008405</name>
</gene>
<feature type="region of interest" description="Disordered" evidence="1">
    <location>
        <begin position="446"/>
        <end position="481"/>
    </location>
</feature>
<organism evidence="4 5">
    <name type="scientific">Mya arenaria</name>
    <name type="common">Soft-shell clam</name>
    <dbReference type="NCBI Taxonomy" id="6604"/>
    <lineage>
        <taxon>Eukaryota</taxon>
        <taxon>Metazoa</taxon>
        <taxon>Spiralia</taxon>
        <taxon>Lophotrochozoa</taxon>
        <taxon>Mollusca</taxon>
        <taxon>Bivalvia</taxon>
        <taxon>Autobranchia</taxon>
        <taxon>Heteroconchia</taxon>
        <taxon>Euheterodonta</taxon>
        <taxon>Imparidentia</taxon>
        <taxon>Neoheterodontei</taxon>
        <taxon>Myida</taxon>
        <taxon>Myoidea</taxon>
        <taxon>Myidae</taxon>
        <taxon>Mya</taxon>
    </lineage>
</organism>
<feature type="compositionally biased region" description="Polar residues" evidence="1">
    <location>
        <begin position="367"/>
        <end position="382"/>
    </location>
</feature>
<keyword evidence="2" id="KW-0472">Membrane</keyword>
<keyword evidence="2" id="KW-1133">Transmembrane helix</keyword>
<feature type="domain" description="MULE transposase" evidence="3">
    <location>
        <begin position="73"/>
        <end position="144"/>
    </location>
</feature>
<dbReference type="InterPro" id="IPR018289">
    <property type="entry name" value="MULE_transposase_dom"/>
</dbReference>
<evidence type="ECO:0000313" key="5">
    <source>
        <dbReference type="Proteomes" id="UP001164746"/>
    </source>
</evidence>
<name>A0ABY7DYI3_MYAAR</name>
<dbReference type="EMBL" id="CP111015">
    <property type="protein sequence ID" value="WAR01847.1"/>
    <property type="molecule type" value="Genomic_DNA"/>
</dbReference>
<keyword evidence="5" id="KW-1185">Reference proteome</keyword>
<feature type="region of interest" description="Disordered" evidence="1">
    <location>
        <begin position="367"/>
        <end position="389"/>
    </location>
</feature>
<evidence type="ECO:0000259" key="3">
    <source>
        <dbReference type="Pfam" id="PF10551"/>
    </source>
</evidence>
<dbReference type="Pfam" id="PF10551">
    <property type="entry name" value="MULE"/>
    <property type="match status" value="1"/>
</dbReference>
<evidence type="ECO:0000256" key="1">
    <source>
        <dbReference type="SAM" id="MobiDB-lite"/>
    </source>
</evidence>
<feature type="compositionally biased region" description="Basic and acidic residues" evidence="1">
    <location>
        <begin position="462"/>
        <end position="472"/>
    </location>
</feature>
<proteinExistence type="predicted"/>
<evidence type="ECO:0000256" key="2">
    <source>
        <dbReference type="SAM" id="Phobius"/>
    </source>
</evidence>
<reference evidence="4" key="1">
    <citation type="submission" date="2022-11" db="EMBL/GenBank/DDBJ databases">
        <title>Centuries of genome instability and evolution in soft-shell clam transmissible cancer (bioRxiv).</title>
        <authorList>
            <person name="Hart S.F.M."/>
            <person name="Yonemitsu M.A."/>
            <person name="Giersch R.M."/>
            <person name="Beal B.F."/>
            <person name="Arriagada G."/>
            <person name="Davis B.W."/>
            <person name="Ostrander E.A."/>
            <person name="Goff S.P."/>
            <person name="Metzger M.J."/>
        </authorList>
    </citation>
    <scope>NUCLEOTIDE SEQUENCE</scope>
    <source>
        <strain evidence="4">MELC-2E11</strain>
        <tissue evidence="4">Siphon/mantle</tissue>
    </source>
</reference>